<feature type="binding site" evidence="4">
    <location>
        <begin position="103"/>
        <end position="106"/>
    </location>
    <ligand>
        <name>substrate</name>
    </ligand>
</feature>
<feature type="binding site" evidence="4">
    <location>
        <begin position="90"/>
        <end position="93"/>
    </location>
    <ligand>
        <name>substrate</name>
    </ligand>
</feature>
<dbReference type="NCBIfam" id="TIGR00021">
    <property type="entry name" value="rpiA"/>
    <property type="match status" value="1"/>
</dbReference>
<comment type="subunit">
    <text evidence="4">Homodimer.</text>
</comment>
<keyword evidence="6" id="KW-1185">Reference proteome</keyword>
<dbReference type="Pfam" id="PF06026">
    <property type="entry name" value="Rib_5-P_isom_A"/>
    <property type="match status" value="1"/>
</dbReference>
<dbReference type="EC" id="5.3.1.6" evidence="4"/>
<dbReference type="InterPro" id="IPR004788">
    <property type="entry name" value="Ribose5P_isomerase_type_A"/>
</dbReference>
<dbReference type="PANTHER" id="PTHR11934">
    <property type="entry name" value="RIBOSE-5-PHOSPHATE ISOMERASE"/>
    <property type="match status" value="1"/>
</dbReference>
<name>A0A2G4F330_9CYAN</name>
<dbReference type="FunFam" id="3.30.70.260:FF:000018">
    <property type="entry name" value="Ribose-5-phosphate isomerase A"/>
    <property type="match status" value="1"/>
</dbReference>
<sequence>MTTEQDPVKLMKQQVGFAAADRVQSGMIVGLGTGSTTAYTIQALGDRLKSGQLQDIKGVPTSFQSEVLAKQYGVPLTTLDEIDRIDVAIDGADEVDPHLNLIKGGGAAHTREKVVDYLAAQFIVVVDSSKMVDKLGSTFRVPIEVIPMAIAPVTRAIEKLGGKPELRMGIRKAGPVITDQGNMVIDVQFDNLDNPGELEKTLNNIPGVLENGLFVNCTDLVLVGEIQDGKPVVREIFKQS</sequence>
<dbReference type="OrthoDB" id="5870696at2"/>
<dbReference type="PANTHER" id="PTHR11934:SF0">
    <property type="entry name" value="RIBOSE-5-PHOSPHATE ISOMERASE"/>
    <property type="match status" value="1"/>
</dbReference>
<dbReference type="SUPFAM" id="SSF75445">
    <property type="entry name" value="D-ribose-5-phosphate isomerase (RpiA), lid domain"/>
    <property type="match status" value="1"/>
</dbReference>
<accession>A0A2G4F330</accession>
<keyword evidence="3 4" id="KW-0413">Isomerase</keyword>
<dbReference type="Proteomes" id="UP000226442">
    <property type="component" value="Unassembled WGS sequence"/>
</dbReference>
<dbReference type="AlphaFoldDB" id="A0A2G4F330"/>
<comment type="function">
    <text evidence="4">Catalyzes the reversible conversion of ribose-5-phosphate to ribulose 5-phosphate.</text>
</comment>
<dbReference type="UniPathway" id="UPA00115">
    <property type="reaction ID" value="UER00412"/>
</dbReference>
<dbReference type="GO" id="GO:0009052">
    <property type="term" value="P:pentose-phosphate shunt, non-oxidative branch"/>
    <property type="evidence" value="ECO:0007669"/>
    <property type="project" value="UniProtKB-UniRule"/>
</dbReference>
<evidence type="ECO:0000313" key="6">
    <source>
        <dbReference type="Proteomes" id="UP000226442"/>
    </source>
</evidence>
<dbReference type="CDD" id="cd01398">
    <property type="entry name" value="RPI_A"/>
    <property type="match status" value="1"/>
</dbReference>
<dbReference type="GO" id="GO:0006014">
    <property type="term" value="P:D-ribose metabolic process"/>
    <property type="evidence" value="ECO:0007669"/>
    <property type="project" value="TreeGrafter"/>
</dbReference>
<feature type="binding site" evidence="4">
    <location>
        <position position="130"/>
    </location>
    <ligand>
        <name>substrate</name>
    </ligand>
</feature>
<proteinExistence type="inferred from homology"/>
<comment type="catalytic activity">
    <reaction evidence="1 4">
        <text>aldehydo-D-ribose 5-phosphate = D-ribulose 5-phosphate</text>
        <dbReference type="Rhea" id="RHEA:14657"/>
        <dbReference type="ChEBI" id="CHEBI:58121"/>
        <dbReference type="ChEBI" id="CHEBI:58273"/>
        <dbReference type="EC" id="5.3.1.6"/>
    </reaction>
</comment>
<comment type="caution">
    <text evidence="5">The sequence shown here is derived from an EMBL/GenBank/DDBJ whole genome shotgun (WGS) entry which is preliminary data.</text>
</comment>
<dbReference type="GO" id="GO:0004751">
    <property type="term" value="F:ribose-5-phosphate isomerase activity"/>
    <property type="evidence" value="ECO:0007669"/>
    <property type="project" value="UniProtKB-UniRule"/>
</dbReference>
<dbReference type="GO" id="GO:0005829">
    <property type="term" value="C:cytosol"/>
    <property type="evidence" value="ECO:0007669"/>
    <property type="project" value="TreeGrafter"/>
</dbReference>
<comment type="similarity">
    <text evidence="2 4">Belongs to the ribose 5-phosphate isomerase family.</text>
</comment>
<dbReference type="SUPFAM" id="SSF100950">
    <property type="entry name" value="NagB/RpiA/CoA transferase-like"/>
    <property type="match status" value="1"/>
</dbReference>
<organism evidence="5 6">
    <name type="scientific">Tychonema bourrellyi FEM_GT703</name>
    <dbReference type="NCBI Taxonomy" id="2040638"/>
    <lineage>
        <taxon>Bacteria</taxon>
        <taxon>Bacillati</taxon>
        <taxon>Cyanobacteriota</taxon>
        <taxon>Cyanophyceae</taxon>
        <taxon>Oscillatoriophycideae</taxon>
        <taxon>Oscillatoriales</taxon>
        <taxon>Microcoleaceae</taxon>
        <taxon>Tychonema</taxon>
    </lineage>
</organism>
<evidence type="ECO:0000256" key="4">
    <source>
        <dbReference type="HAMAP-Rule" id="MF_00170"/>
    </source>
</evidence>
<dbReference type="EMBL" id="NXIB02000029">
    <property type="protein sequence ID" value="PHX56159.1"/>
    <property type="molecule type" value="Genomic_DNA"/>
</dbReference>
<dbReference type="RefSeq" id="WP_096829389.1">
    <property type="nucleotide sequence ID" value="NZ_NXIB02000029.1"/>
</dbReference>
<evidence type="ECO:0000256" key="2">
    <source>
        <dbReference type="ARBA" id="ARBA00008088"/>
    </source>
</evidence>
<dbReference type="Gene3D" id="3.40.50.1360">
    <property type="match status" value="1"/>
</dbReference>
<evidence type="ECO:0000256" key="1">
    <source>
        <dbReference type="ARBA" id="ARBA00001713"/>
    </source>
</evidence>
<feature type="active site" description="Proton acceptor" evidence="4">
    <location>
        <position position="112"/>
    </location>
</feature>
<feature type="binding site" evidence="4">
    <location>
        <begin position="33"/>
        <end position="36"/>
    </location>
    <ligand>
        <name>substrate</name>
    </ligand>
</feature>
<dbReference type="InterPro" id="IPR037171">
    <property type="entry name" value="NagB/RpiA_transferase-like"/>
</dbReference>
<evidence type="ECO:0000313" key="5">
    <source>
        <dbReference type="EMBL" id="PHX56159.1"/>
    </source>
</evidence>
<dbReference type="NCBIfam" id="NF001924">
    <property type="entry name" value="PRK00702.1"/>
    <property type="match status" value="1"/>
</dbReference>
<dbReference type="InterPro" id="IPR020672">
    <property type="entry name" value="Ribose5P_isomerase_typA_subgr"/>
</dbReference>
<reference evidence="5" key="1">
    <citation type="submission" date="2017-10" db="EMBL/GenBank/DDBJ databases">
        <title>Draft genome sequence of the planktic cyanobacteria Tychonema bourrellyi isolated from alpine lentic freshwater.</title>
        <authorList>
            <person name="Tett A."/>
            <person name="Armanini F."/>
            <person name="Asnicar F."/>
            <person name="Boscaini A."/>
            <person name="Pasolli E."/>
            <person name="Zolfo M."/>
            <person name="Donati C."/>
            <person name="Salmaso N."/>
            <person name="Segata N."/>
        </authorList>
    </citation>
    <scope>NUCLEOTIDE SEQUENCE</scope>
    <source>
        <strain evidence="5">FEM_GT703</strain>
    </source>
</reference>
<dbReference type="HAMAP" id="MF_00170">
    <property type="entry name" value="Rib_5P_isom_A"/>
    <property type="match status" value="1"/>
</dbReference>
<evidence type="ECO:0000256" key="3">
    <source>
        <dbReference type="ARBA" id="ARBA00023235"/>
    </source>
</evidence>
<comment type="pathway">
    <text evidence="4">Carbohydrate degradation; pentose phosphate pathway; D-ribose 5-phosphate from D-ribulose 5-phosphate (non-oxidative stage): step 1/1.</text>
</comment>
<dbReference type="Gene3D" id="3.30.70.260">
    <property type="match status" value="1"/>
</dbReference>
<gene>
    <name evidence="4" type="primary">rpiA</name>
    <name evidence="5" type="ORF">CP500_006860</name>
</gene>
<dbReference type="FunFam" id="3.40.50.1360:FF:000001">
    <property type="entry name" value="Ribose-5-phosphate isomerase A"/>
    <property type="match status" value="1"/>
</dbReference>
<protein>
    <recommendedName>
        <fullName evidence="4">Ribose-5-phosphate isomerase A</fullName>
        <ecNumber evidence="4">5.3.1.6</ecNumber>
    </recommendedName>
    <alternativeName>
        <fullName evidence="4">Phosphoriboisomerase A</fullName>
        <shortName evidence="4">PRI</shortName>
    </alternativeName>
</protein>